<dbReference type="CDD" id="cd20293">
    <property type="entry name" value="cupin_HutD_N"/>
    <property type="match status" value="1"/>
</dbReference>
<gene>
    <name evidence="1" type="ORF">SAMN05216201_112132</name>
</gene>
<dbReference type="Gene3D" id="2.60.120.10">
    <property type="entry name" value="Jelly Rolls"/>
    <property type="match status" value="1"/>
</dbReference>
<dbReference type="Pfam" id="PF05962">
    <property type="entry name" value="HutD"/>
    <property type="match status" value="1"/>
</dbReference>
<dbReference type="STRING" id="915471.SAMN05216201_112132"/>
<keyword evidence="2" id="KW-1185">Reference proteome</keyword>
<dbReference type="InterPro" id="IPR014710">
    <property type="entry name" value="RmlC-like_jellyroll"/>
</dbReference>
<reference evidence="2" key="1">
    <citation type="submission" date="2016-10" db="EMBL/GenBank/DDBJ databases">
        <authorList>
            <person name="Varghese N."/>
            <person name="Submissions S."/>
        </authorList>
    </citation>
    <scope>NUCLEOTIDE SEQUENCE [LARGE SCALE GENOMIC DNA]</scope>
    <source>
        <strain evidence="2">LMG 25967</strain>
    </source>
</reference>
<accession>A0A1H7ABJ4</accession>
<name>A0A1H7ABJ4_9PSED</name>
<dbReference type="EMBL" id="FNZE01000012">
    <property type="protein sequence ID" value="SEJ62961.1"/>
    <property type="molecule type" value="Genomic_DNA"/>
</dbReference>
<evidence type="ECO:0000313" key="1">
    <source>
        <dbReference type="EMBL" id="SEJ62961.1"/>
    </source>
</evidence>
<sequence>MRKVSLAAAPPMPWKNGGGVTRELAIAPAGAGIDDFDWRISCAQVASGGAFSAFPGVDRSLAVLDGAGLRLDFAGGAPVALGAVCAPLQFAGEQAVSAELLGGAVGDFNVMTRRVRWRHRLEVWVLHGRQALRREAELELLYCAAGNLDGWLADARPFSLAAGEGLLFGEDERDGGILLLEALEAARLLRVQLWRR</sequence>
<dbReference type="Proteomes" id="UP000242930">
    <property type="component" value="Unassembled WGS sequence"/>
</dbReference>
<dbReference type="PANTHER" id="PTHR37943">
    <property type="entry name" value="PROTEIN VES"/>
    <property type="match status" value="1"/>
</dbReference>
<dbReference type="PANTHER" id="PTHR37943:SF1">
    <property type="entry name" value="PROTEIN VES"/>
    <property type="match status" value="1"/>
</dbReference>
<dbReference type="SUPFAM" id="SSF51182">
    <property type="entry name" value="RmlC-like cupins"/>
    <property type="match status" value="1"/>
</dbReference>
<organism evidence="1 2">
    <name type="scientific">Pseudomonas linyingensis</name>
    <dbReference type="NCBI Taxonomy" id="915471"/>
    <lineage>
        <taxon>Bacteria</taxon>
        <taxon>Pseudomonadati</taxon>
        <taxon>Pseudomonadota</taxon>
        <taxon>Gammaproteobacteria</taxon>
        <taxon>Pseudomonadales</taxon>
        <taxon>Pseudomonadaceae</taxon>
        <taxon>Pseudomonas</taxon>
    </lineage>
</organism>
<evidence type="ECO:0008006" key="3">
    <source>
        <dbReference type="Google" id="ProtNLM"/>
    </source>
</evidence>
<proteinExistence type="predicted"/>
<dbReference type="RefSeq" id="WP_170847788.1">
    <property type="nucleotide sequence ID" value="NZ_FNZE01000012.1"/>
</dbReference>
<evidence type="ECO:0000313" key="2">
    <source>
        <dbReference type="Proteomes" id="UP000242930"/>
    </source>
</evidence>
<dbReference type="AlphaFoldDB" id="A0A1H7ABJ4"/>
<protein>
    <recommendedName>
        <fullName evidence="3">HutD family protein</fullName>
    </recommendedName>
</protein>
<dbReference type="InterPro" id="IPR010282">
    <property type="entry name" value="Uncharacterised_HutD/Ves"/>
</dbReference>
<dbReference type="InterPro" id="IPR011051">
    <property type="entry name" value="RmlC_Cupin_sf"/>
</dbReference>